<keyword evidence="2" id="KW-1185">Reference proteome</keyword>
<dbReference type="EMBL" id="CAJVPQ010014769">
    <property type="protein sequence ID" value="CAG8740513.1"/>
    <property type="molecule type" value="Genomic_DNA"/>
</dbReference>
<organism evidence="1 2">
    <name type="scientific">Funneliformis caledonium</name>
    <dbReference type="NCBI Taxonomy" id="1117310"/>
    <lineage>
        <taxon>Eukaryota</taxon>
        <taxon>Fungi</taxon>
        <taxon>Fungi incertae sedis</taxon>
        <taxon>Mucoromycota</taxon>
        <taxon>Glomeromycotina</taxon>
        <taxon>Glomeromycetes</taxon>
        <taxon>Glomerales</taxon>
        <taxon>Glomeraceae</taxon>
        <taxon>Funneliformis</taxon>
    </lineage>
</organism>
<dbReference type="Proteomes" id="UP000789570">
    <property type="component" value="Unassembled WGS sequence"/>
</dbReference>
<gene>
    <name evidence="1" type="ORF">FCALED_LOCUS15580</name>
</gene>
<evidence type="ECO:0000313" key="1">
    <source>
        <dbReference type="EMBL" id="CAG8740513.1"/>
    </source>
</evidence>
<dbReference type="OrthoDB" id="2409026at2759"/>
<comment type="caution">
    <text evidence="1">The sequence shown here is derived from an EMBL/GenBank/DDBJ whole genome shotgun (WGS) entry which is preliminary data.</text>
</comment>
<sequence>MNDIDLTVYLIHDRKDIVLLASCSTTILETEYNEFRLAVDILNNLRDNSLSYHDILGSKCFADRIFAFYITVVE</sequence>
<protein>
    <submittedName>
        <fullName evidence="1">6653_t:CDS:1</fullName>
    </submittedName>
</protein>
<dbReference type="AlphaFoldDB" id="A0A9N9ILA9"/>
<accession>A0A9N9ILA9</accession>
<name>A0A9N9ILA9_9GLOM</name>
<evidence type="ECO:0000313" key="2">
    <source>
        <dbReference type="Proteomes" id="UP000789570"/>
    </source>
</evidence>
<proteinExistence type="predicted"/>
<reference evidence="1" key="1">
    <citation type="submission" date="2021-06" db="EMBL/GenBank/DDBJ databases">
        <authorList>
            <person name="Kallberg Y."/>
            <person name="Tangrot J."/>
            <person name="Rosling A."/>
        </authorList>
    </citation>
    <scope>NUCLEOTIDE SEQUENCE</scope>
    <source>
        <strain evidence="1">UK204</strain>
    </source>
</reference>
<feature type="non-terminal residue" evidence="1">
    <location>
        <position position="1"/>
    </location>
</feature>